<reference evidence="2 3" key="2">
    <citation type="journal article" date="2013" name="Plant Cell Physiol.">
        <title>Rice Annotation Project Database (RAP-DB): an integrative and interactive database for rice genomics.</title>
        <authorList>
            <person name="Sakai H."/>
            <person name="Lee S.S."/>
            <person name="Tanaka T."/>
            <person name="Numa H."/>
            <person name="Kim J."/>
            <person name="Kawahara Y."/>
            <person name="Wakimoto H."/>
            <person name="Yang C.C."/>
            <person name="Iwamoto M."/>
            <person name="Abe T."/>
            <person name="Yamada Y."/>
            <person name="Muto A."/>
            <person name="Inokuchi H."/>
            <person name="Ikemura T."/>
            <person name="Matsumoto T."/>
            <person name="Sasaki T."/>
            <person name="Itoh T."/>
        </authorList>
    </citation>
    <scope>NUCLEOTIDE SEQUENCE [LARGE SCALE GENOMIC DNA]</scope>
    <source>
        <strain evidence="3">cv. Nipponbare</strain>
    </source>
</reference>
<name>A0A0N7KNM2_ORYSJ</name>
<dbReference type="PaxDb" id="39947-A0A0N7KNM2"/>
<organism evidence="2 3">
    <name type="scientific">Oryza sativa subsp. japonica</name>
    <name type="common">Rice</name>
    <dbReference type="NCBI Taxonomy" id="39947"/>
    <lineage>
        <taxon>Eukaryota</taxon>
        <taxon>Viridiplantae</taxon>
        <taxon>Streptophyta</taxon>
        <taxon>Embryophyta</taxon>
        <taxon>Tracheophyta</taxon>
        <taxon>Spermatophyta</taxon>
        <taxon>Magnoliopsida</taxon>
        <taxon>Liliopsida</taxon>
        <taxon>Poales</taxon>
        <taxon>Poaceae</taxon>
        <taxon>BOP clade</taxon>
        <taxon>Oryzoideae</taxon>
        <taxon>Oryzeae</taxon>
        <taxon>Oryzinae</taxon>
        <taxon>Oryza</taxon>
        <taxon>Oryza sativa</taxon>
    </lineage>
</organism>
<gene>
    <name evidence="2" type="ordered locus">Os07g0546200</name>
    <name evidence="2" type="ORF">OSNPB_070546200</name>
</gene>
<evidence type="ECO:0000313" key="2">
    <source>
        <dbReference type="EMBL" id="BAT02010.1"/>
    </source>
</evidence>
<dbReference type="AlphaFoldDB" id="A0A0N7KNM2"/>
<evidence type="ECO:0000313" key="3">
    <source>
        <dbReference type="Proteomes" id="UP000059680"/>
    </source>
</evidence>
<evidence type="ECO:0000256" key="1">
    <source>
        <dbReference type="SAM" id="MobiDB-lite"/>
    </source>
</evidence>
<dbReference type="InParanoid" id="A0A0N7KNM2"/>
<reference evidence="3" key="1">
    <citation type="journal article" date="2005" name="Nature">
        <title>The map-based sequence of the rice genome.</title>
        <authorList>
            <consortium name="International rice genome sequencing project (IRGSP)"/>
            <person name="Matsumoto T."/>
            <person name="Wu J."/>
            <person name="Kanamori H."/>
            <person name="Katayose Y."/>
            <person name="Fujisawa M."/>
            <person name="Namiki N."/>
            <person name="Mizuno H."/>
            <person name="Yamamoto K."/>
            <person name="Antonio B.A."/>
            <person name="Baba T."/>
            <person name="Sakata K."/>
            <person name="Nagamura Y."/>
            <person name="Aoki H."/>
            <person name="Arikawa K."/>
            <person name="Arita K."/>
            <person name="Bito T."/>
            <person name="Chiden Y."/>
            <person name="Fujitsuka N."/>
            <person name="Fukunaka R."/>
            <person name="Hamada M."/>
            <person name="Harada C."/>
            <person name="Hayashi A."/>
            <person name="Hijishita S."/>
            <person name="Honda M."/>
            <person name="Hosokawa S."/>
            <person name="Ichikawa Y."/>
            <person name="Idonuma A."/>
            <person name="Iijima M."/>
            <person name="Ikeda M."/>
            <person name="Ikeno M."/>
            <person name="Ito K."/>
            <person name="Ito S."/>
            <person name="Ito T."/>
            <person name="Ito Y."/>
            <person name="Ito Y."/>
            <person name="Iwabuchi A."/>
            <person name="Kamiya K."/>
            <person name="Karasawa W."/>
            <person name="Kurita K."/>
            <person name="Katagiri S."/>
            <person name="Kikuta A."/>
            <person name="Kobayashi H."/>
            <person name="Kobayashi N."/>
            <person name="Machita K."/>
            <person name="Maehara T."/>
            <person name="Masukawa M."/>
            <person name="Mizubayashi T."/>
            <person name="Mukai Y."/>
            <person name="Nagasaki H."/>
            <person name="Nagata Y."/>
            <person name="Naito S."/>
            <person name="Nakashima M."/>
            <person name="Nakama Y."/>
            <person name="Nakamichi Y."/>
            <person name="Nakamura M."/>
            <person name="Meguro A."/>
            <person name="Negishi M."/>
            <person name="Ohta I."/>
            <person name="Ohta T."/>
            <person name="Okamoto M."/>
            <person name="Ono N."/>
            <person name="Saji S."/>
            <person name="Sakaguchi M."/>
            <person name="Sakai K."/>
            <person name="Shibata M."/>
            <person name="Shimokawa T."/>
            <person name="Song J."/>
            <person name="Takazaki Y."/>
            <person name="Terasawa K."/>
            <person name="Tsugane M."/>
            <person name="Tsuji K."/>
            <person name="Ueda S."/>
            <person name="Waki K."/>
            <person name="Yamagata H."/>
            <person name="Yamamoto M."/>
            <person name="Yamamoto S."/>
            <person name="Yamane H."/>
            <person name="Yoshiki S."/>
            <person name="Yoshihara R."/>
            <person name="Yukawa K."/>
            <person name="Zhong H."/>
            <person name="Yano M."/>
            <person name="Yuan Q."/>
            <person name="Ouyang S."/>
            <person name="Liu J."/>
            <person name="Jones K.M."/>
            <person name="Gansberger K."/>
            <person name="Moffat K."/>
            <person name="Hill J."/>
            <person name="Bera J."/>
            <person name="Fadrosh D."/>
            <person name="Jin S."/>
            <person name="Johri S."/>
            <person name="Kim M."/>
            <person name="Overton L."/>
            <person name="Reardon M."/>
            <person name="Tsitrin T."/>
            <person name="Vuong H."/>
            <person name="Weaver B."/>
            <person name="Ciecko A."/>
            <person name="Tallon L."/>
            <person name="Jackson J."/>
            <person name="Pai G."/>
            <person name="Aken S.V."/>
            <person name="Utterback T."/>
            <person name="Reidmuller S."/>
            <person name="Feldblyum T."/>
            <person name="Hsiao J."/>
            <person name="Zismann V."/>
            <person name="Iobst S."/>
            <person name="de Vazeille A.R."/>
            <person name="Buell C.R."/>
            <person name="Ying K."/>
            <person name="Li Y."/>
            <person name="Lu T."/>
            <person name="Huang Y."/>
            <person name="Zhao Q."/>
            <person name="Feng Q."/>
            <person name="Zhang L."/>
            <person name="Zhu J."/>
            <person name="Weng Q."/>
            <person name="Mu J."/>
            <person name="Lu Y."/>
            <person name="Fan D."/>
            <person name="Liu Y."/>
            <person name="Guan J."/>
            <person name="Zhang Y."/>
            <person name="Yu S."/>
            <person name="Liu X."/>
            <person name="Zhang Y."/>
            <person name="Hong G."/>
            <person name="Han B."/>
            <person name="Choisne N."/>
            <person name="Demange N."/>
            <person name="Orjeda G."/>
            <person name="Samain S."/>
            <person name="Cattolico L."/>
            <person name="Pelletier E."/>
            <person name="Couloux A."/>
            <person name="Segurens B."/>
            <person name="Wincker P."/>
            <person name="D'Hont A."/>
            <person name="Scarpelli C."/>
            <person name="Weissenbach J."/>
            <person name="Salanoubat M."/>
            <person name="Quetier F."/>
            <person name="Yu Y."/>
            <person name="Kim H.R."/>
            <person name="Rambo T."/>
            <person name="Currie J."/>
            <person name="Collura K."/>
            <person name="Luo M."/>
            <person name="Yang T."/>
            <person name="Ammiraju J.S.S."/>
            <person name="Engler F."/>
            <person name="Soderlund C."/>
            <person name="Wing R.A."/>
            <person name="Palmer L.E."/>
            <person name="de la Bastide M."/>
            <person name="Spiegel L."/>
            <person name="Nascimento L."/>
            <person name="Zutavern T."/>
            <person name="O'Shaughnessy A."/>
            <person name="Dike S."/>
            <person name="Dedhia N."/>
            <person name="Preston R."/>
            <person name="Balija V."/>
            <person name="McCombie W.R."/>
            <person name="Chow T."/>
            <person name="Chen H."/>
            <person name="Chung M."/>
            <person name="Chen C."/>
            <person name="Shaw J."/>
            <person name="Wu H."/>
            <person name="Hsiao K."/>
            <person name="Chao Y."/>
            <person name="Chu M."/>
            <person name="Cheng C."/>
            <person name="Hour A."/>
            <person name="Lee P."/>
            <person name="Lin S."/>
            <person name="Lin Y."/>
            <person name="Liou J."/>
            <person name="Liu S."/>
            <person name="Hsing Y."/>
            <person name="Raghuvanshi S."/>
            <person name="Mohanty A."/>
            <person name="Bharti A.K."/>
            <person name="Gaur A."/>
            <person name="Gupta V."/>
            <person name="Kumar D."/>
            <person name="Ravi V."/>
            <person name="Vij S."/>
            <person name="Kapur A."/>
            <person name="Khurana P."/>
            <person name="Khurana P."/>
            <person name="Khurana J.P."/>
            <person name="Tyagi A.K."/>
            <person name="Gaikwad K."/>
            <person name="Singh A."/>
            <person name="Dalal V."/>
            <person name="Srivastava S."/>
            <person name="Dixit A."/>
            <person name="Pal A.K."/>
            <person name="Ghazi I.A."/>
            <person name="Yadav M."/>
            <person name="Pandit A."/>
            <person name="Bhargava A."/>
            <person name="Sureshbabu K."/>
            <person name="Batra K."/>
            <person name="Sharma T.R."/>
            <person name="Mohapatra T."/>
            <person name="Singh N.K."/>
            <person name="Messing J."/>
            <person name="Nelson A.B."/>
            <person name="Fuks G."/>
            <person name="Kavchok S."/>
            <person name="Keizer G."/>
            <person name="Linton E."/>
            <person name="Llaca V."/>
            <person name="Song R."/>
            <person name="Tanyolac B."/>
            <person name="Young S."/>
            <person name="Ho-Il K."/>
            <person name="Hahn J.H."/>
            <person name="Sangsakoo G."/>
            <person name="Vanavichit A."/>
            <person name="de Mattos Luiz.A.T."/>
            <person name="Zimmer P.D."/>
            <person name="Malone G."/>
            <person name="Dellagostin O."/>
            <person name="de Oliveira A.C."/>
            <person name="Bevan M."/>
            <person name="Bancroft I."/>
            <person name="Minx P."/>
            <person name="Cordum H."/>
            <person name="Wilson R."/>
            <person name="Cheng Z."/>
            <person name="Jin W."/>
            <person name="Jiang J."/>
            <person name="Leong S.A."/>
            <person name="Iwama H."/>
            <person name="Gojobori T."/>
            <person name="Itoh T."/>
            <person name="Niimura Y."/>
            <person name="Fujii Y."/>
            <person name="Habara T."/>
            <person name="Sakai H."/>
            <person name="Sato Y."/>
            <person name="Wilson G."/>
            <person name="Kumar K."/>
            <person name="McCouch S."/>
            <person name="Juretic N."/>
            <person name="Hoen D."/>
            <person name="Wright S."/>
            <person name="Bruskiewich R."/>
            <person name="Bureau T."/>
            <person name="Miyao A."/>
            <person name="Hirochika H."/>
            <person name="Nishikawa T."/>
            <person name="Kadowaki K."/>
            <person name="Sugiura M."/>
            <person name="Burr B."/>
            <person name="Sasaki T."/>
        </authorList>
    </citation>
    <scope>NUCLEOTIDE SEQUENCE [LARGE SCALE GENOMIC DNA]</scope>
    <source>
        <strain evidence="3">cv. Nipponbare</strain>
    </source>
</reference>
<proteinExistence type="predicted"/>
<dbReference type="Gramene" id="Os07t0546200-01">
    <property type="protein sequence ID" value="Os07t0546200-01"/>
    <property type="gene ID" value="Os07g0546200"/>
</dbReference>
<feature type="region of interest" description="Disordered" evidence="1">
    <location>
        <begin position="22"/>
        <end position="94"/>
    </location>
</feature>
<sequence length="157" mass="15014">YKLIKLGDEAVRLREALPAAVVGAGGSGGGGGAGGGGAARGEAAEEAVGAGVEADARGDLRGRRGGVVRRREGEAGGEDEGEGEGEGGGAAAAAARGPVGVRRLPALRGTHGVAGVRADGVLVLSSTPVDTSPVADGALCARSVCVCGFTGLTMTPL</sequence>
<feature type="compositionally biased region" description="Acidic residues" evidence="1">
    <location>
        <begin position="75"/>
        <end position="85"/>
    </location>
</feature>
<keyword evidence="3" id="KW-1185">Reference proteome</keyword>
<accession>A0A0N7KNM2</accession>
<feature type="non-terminal residue" evidence="2">
    <location>
        <position position="157"/>
    </location>
</feature>
<dbReference type="EMBL" id="AP014963">
    <property type="protein sequence ID" value="BAT02010.1"/>
    <property type="molecule type" value="Genomic_DNA"/>
</dbReference>
<protein>
    <submittedName>
        <fullName evidence="2">Os07g0546200 protein</fullName>
    </submittedName>
</protein>
<reference evidence="2 3" key="3">
    <citation type="journal article" date="2013" name="Rice">
        <title>Improvement of the Oryza sativa Nipponbare reference genome using next generation sequence and optical map data.</title>
        <authorList>
            <person name="Kawahara Y."/>
            <person name="de la Bastide M."/>
            <person name="Hamilton J.P."/>
            <person name="Kanamori H."/>
            <person name="McCombie W.R."/>
            <person name="Ouyang S."/>
            <person name="Schwartz D.C."/>
            <person name="Tanaka T."/>
            <person name="Wu J."/>
            <person name="Zhou S."/>
            <person name="Childs K.L."/>
            <person name="Davidson R.M."/>
            <person name="Lin H."/>
            <person name="Quesada-Ocampo L."/>
            <person name="Vaillancourt B."/>
            <person name="Sakai H."/>
            <person name="Lee S.S."/>
            <person name="Kim J."/>
            <person name="Numa H."/>
            <person name="Itoh T."/>
            <person name="Buell C.R."/>
            <person name="Matsumoto T."/>
        </authorList>
    </citation>
    <scope>NUCLEOTIDE SEQUENCE [LARGE SCALE GENOMIC DNA]</scope>
    <source>
        <strain evidence="3">cv. Nipponbare</strain>
    </source>
</reference>
<feature type="compositionally biased region" description="Gly residues" evidence="1">
    <location>
        <begin position="23"/>
        <end position="39"/>
    </location>
</feature>
<dbReference type="Proteomes" id="UP000059680">
    <property type="component" value="Chromosome 7"/>
</dbReference>